<dbReference type="SUPFAM" id="SSF53300">
    <property type="entry name" value="vWA-like"/>
    <property type="match status" value="1"/>
</dbReference>
<dbReference type="PANTHER" id="PTHR22550:SF5">
    <property type="entry name" value="LEUCINE ZIPPER PROTEIN 4"/>
    <property type="match status" value="1"/>
</dbReference>
<dbReference type="InterPro" id="IPR002035">
    <property type="entry name" value="VWF_A"/>
</dbReference>
<dbReference type="InterPro" id="IPR050768">
    <property type="entry name" value="UPF0353/GerABKA_families"/>
</dbReference>
<sequence length="323" mass="36774">MNWDQSFTSIEILTGILFLILYLGYIFRIHRLARHFKQKPDVVWIKFGFRTFYFLLIIIAILGPSFGAMKKQIKTIGKDIFILVDVSASMNARDVPPSRLEKVKYELRQLIQKFNSDRIGLIVFSSEAYVQCPLTYDQSALLLFAESLHTNLLPRAGANYEPALQLALTKFKANNQPHIPEKRAEIILLISDGEDFSPTLSPIYRELNRENIRVISLGIGSENGALIPLAKGFVTDHKGKRVMSKLNAERLAEIAGNTNGQYFEIGARSSEIPRLISAINAIEGERQETRTVDVKANKYYYPLFIAFIFIMLDILIIFNVIRL</sequence>
<dbReference type="PROSITE" id="PS50234">
    <property type="entry name" value="VWFA"/>
    <property type="match status" value="1"/>
</dbReference>
<dbReference type="OrthoDB" id="6206554at2"/>
<evidence type="ECO:0000256" key="2">
    <source>
        <dbReference type="ARBA" id="ARBA00022692"/>
    </source>
</evidence>
<dbReference type="AlphaFoldDB" id="A0A2T2YA75"/>
<feature type="transmembrane region" description="Helical" evidence="5">
    <location>
        <begin position="6"/>
        <end position="27"/>
    </location>
</feature>
<dbReference type="Pfam" id="PF13519">
    <property type="entry name" value="VWA_2"/>
    <property type="match status" value="1"/>
</dbReference>
<evidence type="ECO:0000256" key="5">
    <source>
        <dbReference type="SAM" id="Phobius"/>
    </source>
</evidence>
<organism evidence="7 8">
    <name type="scientific">Adhaeribacter arboris</name>
    <dbReference type="NCBI Taxonomy" id="2072846"/>
    <lineage>
        <taxon>Bacteria</taxon>
        <taxon>Pseudomonadati</taxon>
        <taxon>Bacteroidota</taxon>
        <taxon>Cytophagia</taxon>
        <taxon>Cytophagales</taxon>
        <taxon>Hymenobacteraceae</taxon>
        <taxon>Adhaeribacter</taxon>
    </lineage>
</organism>
<dbReference type="PANTHER" id="PTHR22550">
    <property type="entry name" value="SPORE GERMINATION PROTEIN"/>
    <property type="match status" value="1"/>
</dbReference>
<dbReference type="Gene3D" id="3.40.50.410">
    <property type="entry name" value="von Willebrand factor, type A domain"/>
    <property type="match status" value="1"/>
</dbReference>
<keyword evidence="1" id="KW-1003">Cell membrane</keyword>
<dbReference type="InterPro" id="IPR036465">
    <property type="entry name" value="vWFA_dom_sf"/>
</dbReference>
<keyword evidence="4 5" id="KW-0472">Membrane</keyword>
<evidence type="ECO:0000256" key="4">
    <source>
        <dbReference type="ARBA" id="ARBA00023136"/>
    </source>
</evidence>
<protein>
    <submittedName>
        <fullName evidence="7">Aerotolerance regulator BatB</fullName>
    </submittedName>
</protein>
<name>A0A2T2YA75_9BACT</name>
<evidence type="ECO:0000259" key="6">
    <source>
        <dbReference type="PROSITE" id="PS50234"/>
    </source>
</evidence>
<accession>A0A2T2YA75</accession>
<keyword evidence="3 5" id="KW-1133">Transmembrane helix</keyword>
<feature type="transmembrane region" description="Helical" evidence="5">
    <location>
        <begin position="47"/>
        <end position="66"/>
    </location>
</feature>
<keyword evidence="8" id="KW-1185">Reference proteome</keyword>
<evidence type="ECO:0000313" key="7">
    <source>
        <dbReference type="EMBL" id="PSR52412.1"/>
    </source>
</evidence>
<dbReference type="SMART" id="SM00327">
    <property type="entry name" value="VWA"/>
    <property type="match status" value="1"/>
</dbReference>
<dbReference type="Proteomes" id="UP000240357">
    <property type="component" value="Unassembled WGS sequence"/>
</dbReference>
<keyword evidence="2 5" id="KW-0812">Transmembrane</keyword>
<evidence type="ECO:0000256" key="1">
    <source>
        <dbReference type="ARBA" id="ARBA00022475"/>
    </source>
</evidence>
<proteinExistence type="predicted"/>
<dbReference type="RefSeq" id="WP_106926011.1">
    <property type="nucleotide sequence ID" value="NZ_PYFT01000001.1"/>
</dbReference>
<evidence type="ECO:0000256" key="3">
    <source>
        <dbReference type="ARBA" id="ARBA00022989"/>
    </source>
</evidence>
<comment type="caution">
    <text evidence="7">The sequence shown here is derived from an EMBL/GenBank/DDBJ whole genome shotgun (WGS) entry which is preliminary data.</text>
</comment>
<dbReference type="EMBL" id="PYFT01000001">
    <property type="protein sequence ID" value="PSR52412.1"/>
    <property type="molecule type" value="Genomic_DNA"/>
</dbReference>
<reference evidence="7 8" key="1">
    <citation type="submission" date="2018-03" db="EMBL/GenBank/DDBJ databases">
        <title>Adhaeribacter sp. HMF7605 Genome sequencing and assembly.</title>
        <authorList>
            <person name="Kang H."/>
            <person name="Kang J."/>
            <person name="Cha I."/>
            <person name="Kim H."/>
            <person name="Joh K."/>
        </authorList>
    </citation>
    <scope>NUCLEOTIDE SEQUENCE [LARGE SCALE GENOMIC DNA]</scope>
    <source>
        <strain evidence="7 8">HMF7605</strain>
    </source>
</reference>
<feature type="transmembrane region" description="Helical" evidence="5">
    <location>
        <begin position="299"/>
        <end position="321"/>
    </location>
</feature>
<gene>
    <name evidence="7" type="ORF">AHMF7605_02160</name>
</gene>
<feature type="domain" description="VWFA" evidence="6">
    <location>
        <begin position="79"/>
        <end position="279"/>
    </location>
</feature>
<evidence type="ECO:0000313" key="8">
    <source>
        <dbReference type="Proteomes" id="UP000240357"/>
    </source>
</evidence>